<dbReference type="PANTHER" id="PTHR42693">
    <property type="entry name" value="ARYLSULFATASE FAMILY MEMBER"/>
    <property type="match status" value="1"/>
</dbReference>
<dbReference type="AlphaFoldDB" id="A0A1Y1CJJ1"/>
<dbReference type="Proteomes" id="UP000218267">
    <property type="component" value="Chromosome"/>
</dbReference>
<feature type="domain" description="Sulfatase N-terminal" evidence="6">
    <location>
        <begin position="45"/>
        <end position="370"/>
    </location>
</feature>
<dbReference type="GO" id="GO:0046872">
    <property type="term" value="F:metal ion binding"/>
    <property type="evidence" value="ECO:0007669"/>
    <property type="project" value="UniProtKB-KW"/>
</dbReference>
<sequence length="496" mass="56257">MIFPLKYMKNMISLLNISKMAFLGLLFVSVSCAGTAEKKAKDSRPNILVILCDDLGYSDVGFNGAKDIPTPALDGLAESGTIFSAGYVTHPFCGPSRASIMTGRYPHTMGVQFNLPPNSETIGKGVPVEETFISKTLQESGYYTGAIGKWHLGSVPKYHPNKRGFDEFFGFLGGGHEYFPDEYREKYEKQKKAGKKVIFEYLLPLEHNGKSVRETEYLTDAFSREAVRFVDDASKKEKPFFLYLAYNAPHVPLQAKKEDLEKFSQIKDEHRRTYAAMVYAVDRGVEEIIESLKANGQFDNTLIVFLSDNGGKLSKGATNYPLREGKGSACEGGYRVPMFFHWPNKVPAGEHFNHPVSALDFYPTFTQLGGAKMPEGKILDGKNIWSDFISGKDAHKGDMIYCLRHRTGFTDVGARRDQWKALRLNNEPWKLYDVDKDMAEKFDKSAEHPEILKELISEAEKWSQTHIQPRWWHDEQTGIDWKENKMPRFNETFAVE</sequence>
<dbReference type="EMBL" id="AP018042">
    <property type="protein sequence ID" value="BAX80558.1"/>
    <property type="molecule type" value="Genomic_DNA"/>
</dbReference>
<keyword evidence="2" id="KW-0479">Metal-binding</keyword>
<dbReference type="Pfam" id="PF00884">
    <property type="entry name" value="Sulfatase"/>
    <property type="match status" value="1"/>
</dbReference>
<organism evidence="7 8">
    <name type="scientific">Labilibaculum antarcticum</name>
    <dbReference type="NCBI Taxonomy" id="1717717"/>
    <lineage>
        <taxon>Bacteria</taxon>
        <taxon>Pseudomonadati</taxon>
        <taxon>Bacteroidota</taxon>
        <taxon>Bacteroidia</taxon>
        <taxon>Marinilabiliales</taxon>
        <taxon>Marinifilaceae</taxon>
        <taxon>Labilibaculum</taxon>
    </lineage>
</organism>
<dbReference type="SUPFAM" id="SSF53649">
    <property type="entry name" value="Alkaline phosphatase-like"/>
    <property type="match status" value="1"/>
</dbReference>
<proteinExistence type="inferred from homology"/>
<evidence type="ECO:0000256" key="1">
    <source>
        <dbReference type="ARBA" id="ARBA00008779"/>
    </source>
</evidence>
<dbReference type="InterPro" id="IPR000917">
    <property type="entry name" value="Sulfatase_N"/>
</dbReference>
<keyword evidence="5" id="KW-0732">Signal</keyword>
<dbReference type="InterPro" id="IPR024607">
    <property type="entry name" value="Sulfatase_CS"/>
</dbReference>
<feature type="signal peptide" evidence="5">
    <location>
        <begin position="1"/>
        <end position="33"/>
    </location>
</feature>
<dbReference type="PROSITE" id="PS00149">
    <property type="entry name" value="SULFATASE_2"/>
    <property type="match status" value="1"/>
</dbReference>
<keyword evidence="3" id="KW-0378">Hydrolase</keyword>
<evidence type="ECO:0000256" key="2">
    <source>
        <dbReference type="ARBA" id="ARBA00022723"/>
    </source>
</evidence>
<protein>
    <submittedName>
        <fullName evidence="7">Sulfatase</fullName>
    </submittedName>
</protein>
<dbReference type="PROSITE" id="PS51257">
    <property type="entry name" value="PROKAR_LIPOPROTEIN"/>
    <property type="match status" value="1"/>
</dbReference>
<reference evidence="8" key="2">
    <citation type="journal article" date="2020" name="Antonie Van Leeuwenhoek">
        <title>Labilibaculum antarcticum sp. nov., a novel facultative anaerobic, psychrotorelant bacterium isolated from marine sediment of Antarctica.</title>
        <authorList>
            <person name="Watanabe M."/>
            <person name="Kojima H."/>
            <person name="Fukui M."/>
        </authorList>
    </citation>
    <scope>NUCLEOTIDE SEQUENCE [LARGE SCALE GENOMIC DNA]</scope>
    <source>
        <strain evidence="8">SPP2</strain>
    </source>
</reference>
<feature type="chain" id="PRO_5013208632" evidence="5">
    <location>
        <begin position="34"/>
        <end position="496"/>
    </location>
</feature>
<dbReference type="InterPro" id="IPR017850">
    <property type="entry name" value="Alkaline_phosphatase_core_sf"/>
</dbReference>
<evidence type="ECO:0000256" key="3">
    <source>
        <dbReference type="ARBA" id="ARBA00022801"/>
    </source>
</evidence>
<evidence type="ECO:0000313" key="7">
    <source>
        <dbReference type="EMBL" id="BAX80558.1"/>
    </source>
</evidence>
<evidence type="ECO:0000256" key="4">
    <source>
        <dbReference type="ARBA" id="ARBA00022837"/>
    </source>
</evidence>
<name>A0A1Y1CJJ1_9BACT</name>
<keyword evidence="4" id="KW-0106">Calcium</keyword>
<reference evidence="7 8" key="1">
    <citation type="journal article" date="2018" name="Mar. Genomics">
        <title>Complete genome sequence of Marinifilaceae bacterium strain SPP2, isolated from the Antarctic marine sediment.</title>
        <authorList>
            <person name="Watanabe M."/>
            <person name="Kojima H."/>
            <person name="Fukui M."/>
        </authorList>
    </citation>
    <scope>NUCLEOTIDE SEQUENCE [LARGE SCALE GENOMIC DNA]</scope>
    <source>
        <strain evidence="7 8">SPP2</strain>
    </source>
</reference>
<dbReference type="GO" id="GO:0004065">
    <property type="term" value="F:arylsulfatase activity"/>
    <property type="evidence" value="ECO:0007669"/>
    <property type="project" value="TreeGrafter"/>
</dbReference>
<dbReference type="Gene3D" id="3.40.720.10">
    <property type="entry name" value="Alkaline Phosphatase, subunit A"/>
    <property type="match status" value="1"/>
</dbReference>
<accession>A0A1Y1CJJ1</accession>
<dbReference type="KEGG" id="mbas:ALGA_2225"/>
<gene>
    <name evidence="7" type="ORF">ALGA_2225</name>
</gene>
<keyword evidence="8" id="KW-1185">Reference proteome</keyword>
<dbReference type="PANTHER" id="PTHR42693:SF53">
    <property type="entry name" value="ENDO-4-O-SULFATASE"/>
    <property type="match status" value="1"/>
</dbReference>
<evidence type="ECO:0000313" key="8">
    <source>
        <dbReference type="Proteomes" id="UP000218267"/>
    </source>
</evidence>
<dbReference type="Gene3D" id="3.30.1120.10">
    <property type="match status" value="1"/>
</dbReference>
<evidence type="ECO:0000256" key="5">
    <source>
        <dbReference type="SAM" id="SignalP"/>
    </source>
</evidence>
<evidence type="ECO:0000259" key="6">
    <source>
        <dbReference type="Pfam" id="PF00884"/>
    </source>
</evidence>
<dbReference type="InterPro" id="IPR050738">
    <property type="entry name" value="Sulfatase"/>
</dbReference>
<comment type="similarity">
    <text evidence="1">Belongs to the sulfatase family.</text>
</comment>